<name>A0A3N4M624_9PEZI</name>
<protein>
    <submittedName>
        <fullName evidence="2">Uncharacterized protein</fullName>
    </submittedName>
</protein>
<proteinExistence type="predicted"/>
<dbReference type="Proteomes" id="UP000267821">
    <property type="component" value="Unassembled WGS sequence"/>
</dbReference>
<dbReference type="EMBL" id="ML121529">
    <property type="protein sequence ID" value="RPB28482.1"/>
    <property type="molecule type" value="Genomic_DNA"/>
</dbReference>
<reference evidence="2 3" key="1">
    <citation type="journal article" date="2018" name="Nat. Ecol. Evol.">
        <title>Pezizomycetes genomes reveal the molecular basis of ectomycorrhizal truffle lifestyle.</title>
        <authorList>
            <person name="Murat C."/>
            <person name="Payen T."/>
            <person name="Noel B."/>
            <person name="Kuo A."/>
            <person name="Morin E."/>
            <person name="Chen J."/>
            <person name="Kohler A."/>
            <person name="Krizsan K."/>
            <person name="Balestrini R."/>
            <person name="Da Silva C."/>
            <person name="Montanini B."/>
            <person name="Hainaut M."/>
            <person name="Levati E."/>
            <person name="Barry K.W."/>
            <person name="Belfiori B."/>
            <person name="Cichocki N."/>
            <person name="Clum A."/>
            <person name="Dockter R.B."/>
            <person name="Fauchery L."/>
            <person name="Guy J."/>
            <person name="Iotti M."/>
            <person name="Le Tacon F."/>
            <person name="Lindquist E.A."/>
            <person name="Lipzen A."/>
            <person name="Malagnac F."/>
            <person name="Mello A."/>
            <person name="Molinier V."/>
            <person name="Miyauchi S."/>
            <person name="Poulain J."/>
            <person name="Riccioni C."/>
            <person name="Rubini A."/>
            <person name="Sitrit Y."/>
            <person name="Splivallo R."/>
            <person name="Traeger S."/>
            <person name="Wang M."/>
            <person name="Zifcakova L."/>
            <person name="Wipf D."/>
            <person name="Zambonelli A."/>
            <person name="Paolocci F."/>
            <person name="Nowrousian M."/>
            <person name="Ottonello S."/>
            <person name="Baldrian P."/>
            <person name="Spatafora J.W."/>
            <person name="Henrissat B."/>
            <person name="Nagy L.G."/>
            <person name="Aury J.M."/>
            <person name="Wincker P."/>
            <person name="Grigoriev I.V."/>
            <person name="Bonfante P."/>
            <person name="Martin F.M."/>
        </authorList>
    </citation>
    <scope>NUCLEOTIDE SEQUENCE [LARGE SCALE GENOMIC DNA]</scope>
    <source>
        <strain evidence="2 3">ATCC MYA-4762</strain>
    </source>
</reference>
<sequence>MPPPYITRKTANIGGPTLLKGRKYLAIGEVTIHCLTVEMSAIFCCTHPRSYSPTSETGAVALPVRSLSPSYGRLKTKRTGPGRRQSRQDIEAFYQEGKRLQEVEWSRDNTSETSCYVPTCSVGIMQDGMGEDQTELLNRGIIPSGVSGRAQELDDCSHIPQNSSGKKIAAPIRASLIPKKHTSDLNTCLMKPASQMSTSSLQASPMQLISSPRTCNHEALASMKQTTIQPSHSGGITATQIEQQMAQRPFYEYRTEGSGSIKWRREAHIDDDVKQSLDIVEVSTPYNNVEALKPGKETALDTNPQNFENCCPQSSTLSKLHFNELVGRSDSPLGIGSIDRDQTPIARALNTKESCEISMIPLSSLAGRDRSRVYLDSSSSYYTSNASSFRSSIDLNISPVPPIPDGIIARMASKKILSPVPTRVIPSPKEVPTDNFLHKFKADDARKTNQKCFEVELAISHENGVVGEGDSSSNTVIQTGEISRVKDHGSSIWDTESTRRPLLTEAGKDLILAGDQEWDNGKKIGHKWTNDIKYCLDEQQIIQLSPMSEKNSRSMTFKKTFIRGVSKLRNRLNSNLKPTGALPLITTGTARHAATDGRRKFSRLHTPAKSITTDRTTIIGDYSNVATEDVIPNSEQVLANITFILPTELQLDGSYDDFQTVQEKTTSCPLSKLAPTVKSSTGVQNAATVAVSQNQYSAIYDDCVIFPFSSDGAESGNEEESKSDSLTMACPPQIT</sequence>
<feature type="region of interest" description="Disordered" evidence="1">
    <location>
        <begin position="711"/>
        <end position="735"/>
    </location>
</feature>
<evidence type="ECO:0000313" key="3">
    <source>
        <dbReference type="Proteomes" id="UP000267821"/>
    </source>
</evidence>
<organism evidence="2 3">
    <name type="scientific">Terfezia boudieri ATCC MYA-4762</name>
    <dbReference type="NCBI Taxonomy" id="1051890"/>
    <lineage>
        <taxon>Eukaryota</taxon>
        <taxon>Fungi</taxon>
        <taxon>Dikarya</taxon>
        <taxon>Ascomycota</taxon>
        <taxon>Pezizomycotina</taxon>
        <taxon>Pezizomycetes</taxon>
        <taxon>Pezizales</taxon>
        <taxon>Pezizaceae</taxon>
        <taxon>Terfezia</taxon>
    </lineage>
</organism>
<gene>
    <name evidence="2" type="ORF">L211DRAFT_833450</name>
</gene>
<keyword evidence="3" id="KW-1185">Reference proteome</keyword>
<evidence type="ECO:0000256" key="1">
    <source>
        <dbReference type="SAM" id="MobiDB-lite"/>
    </source>
</evidence>
<dbReference type="InParanoid" id="A0A3N4M624"/>
<evidence type="ECO:0000313" key="2">
    <source>
        <dbReference type="EMBL" id="RPB28482.1"/>
    </source>
</evidence>
<accession>A0A3N4M624</accession>
<dbReference type="OrthoDB" id="5365038at2759"/>
<dbReference type="AlphaFoldDB" id="A0A3N4M624"/>